<dbReference type="Proteomes" id="UP001162131">
    <property type="component" value="Unassembled WGS sequence"/>
</dbReference>
<evidence type="ECO:0000313" key="1">
    <source>
        <dbReference type="EMBL" id="CAG9316123.1"/>
    </source>
</evidence>
<accession>A0AAU9IRM7</accession>
<sequence length="359" mass="43130">MILNKFEKFLRDEQVWNEESAAYYYENKLKHKVITALRIFQEIFHERVKALDCILTIPYRFQIAESFVTWQSCTSHPLSNIANIYSRSKMLKKSIISWRRLTKKKIIMKQKIQRAVEYHSHRKMLLVLANWAGYLSECYHNRANNRSYSYNPRKGYSMLKRRQDRSLVEGQINEKPHFRSFSILESTSFCTEMIVELDKMAKDYRNKILKKKTLEAWIKGLMRIDKAEKLKKKAANFKNSLYKRKFFKLWEKRYTVAAGLSILNVCLFKIQVKNSFINLRKWALKFNKNSKRAIKHNKENISIENYSEKMQLFHMDDYELALNIKMLEKKLTALNQELSIEQINHYKLLAEKREYIALF</sequence>
<gene>
    <name evidence="1" type="ORF">BSTOLATCC_MIC15563</name>
</gene>
<organism evidence="1 2">
    <name type="scientific">Blepharisma stoltei</name>
    <dbReference type="NCBI Taxonomy" id="1481888"/>
    <lineage>
        <taxon>Eukaryota</taxon>
        <taxon>Sar</taxon>
        <taxon>Alveolata</taxon>
        <taxon>Ciliophora</taxon>
        <taxon>Postciliodesmatophora</taxon>
        <taxon>Heterotrichea</taxon>
        <taxon>Heterotrichida</taxon>
        <taxon>Blepharismidae</taxon>
        <taxon>Blepharisma</taxon>
    </lineage>
</organism>
<keyword evidence="2" id="KW-1185">Reference proteome</keyword>
<reference evidence="1" key="1">
    <citation type="submission" date="2021-09" db="EMBL/GenBank/DDBJ databases">
        <authorList>
            <consortium name="AG Swart"/>
            <person name="Singh M."/>
            <person name="Singh A."/>
            <person name="Seah K."/>
            <person name="Emmerich C."/>
        </authorList>
    </citation>
    <scope>NUCLEOTIDE SEQUENCE</scope>
    <source>
        <strain evidence="1">ATCC30299</strain>
    </source>
</reference>
<comment type="caution">
    <text evidence="1">The sequence shown here is derived from an EMBL/GenBank/DDBJ whole genome shotgun (WGS) entry which is preliminary data.</text>
</comment>
<evidence type="ECO:0000313" key="2">
    <source>
        <dbReference type="Proteomes" id="UP001162131"/>
    </source>
</evidence>
<proteinExistence type="predicted"/>
<dbReference type="AlphaFoldDB" id="A0AAU9IRM7"/>
<dbReference type="EMBL" id="CAJZBQ010000015">
    <property type="protein sequence ID" value="CAG9316123.1"/>
    <property type="molecule type" value="Genomic_DNA"/>
</dbReference>
<protein>
    <submittedName>
        <fullName evidence="1">Uncharacterized protein</fullName>
    </submittedName>
</protein>
<name>A0AAU9IRM7_9CILI</name>